<feature type="transmembrane region" description="Helical" evidence="1">
    <location>
        <begin position="21"/>
        <end position="45"/>
    </location>
</feature>
<dbReference type="AlphaFoldDB" id="A0A380NII3"/>
<protein>
    <recommendedName>
        <fullName evidence="4">Tfp pilus assembly protein FimT</fullName>
    </recommendedName>
</protein>
<evidence type="ECO:0000313" key="3">
    <source>
        <dbReference type="Proteomes" id="UP000255367"/>
    </source>
</evidence>
<keyword evidence="1" id="KW-1133">Transmembrane helix</keyword>
<keyword evidence="1" id="KW-0812">Transmembrane</keyword>
<accession>A0A380NII3</accession>
<dbReference type="OrthoDB" id="1629283at2"/>
<keyword evidence="1" id="KW-0472">Membrane</keyword>
<dbReference type="Proteomes" id="UP000255367">
    <property type="component" value="Unassembled WGS sequence"/>
</dbReference>
<evidence type="ECO:0000313" key="2">
    <source>
        <dbReference type="EMBL" id="SUP41884.1"/>
    </source>
</evidence>
<evidence type="ECO:0000256" key="1">
    <source>
        <dbReference type="SAM" id="Phobius"/>
    </source>
</evidence>
<dbReference type="RefSeq" id="WP_115309928.1">
    <property type="nucleotide sequence ID" value="NZ_UHIO01000001.1"/>
</dbReference>
<reference evidence="2 3" key="1">
    <citation type="submission" date="2018-06" db="EMBL/GenBank/DDBJ databases">
        <authorList>
            <consortium name="Pathogen Informatics"/>
            <person name="Doyle S."/>
        </authorList>
    </citation>
    <scope>NUCLEOTIDE SEQUENCE [LARGE SCALE GENOMIC DNA]</scope>
    <source>
        <strain evidence="2 3">NCTC12020</strain>
    </source>
</reference>
<proteinExistence type="predicted"/>
<dbReference type="EMBL" id="UHIO01000001">
    <property type="protein sequence ID" value="SUP41884.1"/>
    <property type="molecule type" value="Genomic_DNA"/>
</dbReference>
<sequence>MNKRDRWWLKELHEVQINQKGFLLAEALIYITLFGLLVSMAHMAISANLSETRRFDEVSRQFYYTLKRTQFISFNGSTGPIVSPINTMYVTPDGYSNNLYGELWGTQYIRLPSTMKLVNNSRAQQEVYLGSYDGQNGVFSYEIYDYPLRIYRKFIFSQQTPRIRWVEGSF</sequence>
<evidence type="ECO:0008006" key="4">
    <source>
        <dbReference type="Google" id="ProtNLM"/>
    </source>
</evidence>
<gene>
    <name evidence="2" type="ORF">NCTC12020_00700</name>
</gene>
<name>A0A380NII3_9FIRM</name>
<organism evidence="2 3">
    <name type="scientific">Veillonella criceti</name>
    <dbReference type="NCBI Taxonomy" id="103891"/>
    <lineage>
        <taxon>Bacteria</taxon>
        <taxon>Bacillati</taxon>
        <taxon>Bacillota</taxon>
        <taxon>Negativicutes</taxon>
        <taxon>Veillonellales</taxon>
        <taxon>Veillonellaceae</taxon>
        <taxon>Veillonella</taxon>
    </lineage>
</organism>
<keyword evidence="3" id="KW-1185">Reference proteome</keyword>